<evidence type="ECO:0000313" key="1">
    <source>
        <dbReference type="EMBL" id="MEX3736948.1"/>
    </source>
</evidence>
<accession>A0ABV3VA50</accession>
<gene>
    <name evidence="1" type="ORF">ABFW12_01730</name>
</gene>
<name>A0ABV3VA50_9MYCO</name>
<evidence type="ECO:0000313" key="2">
    <source>
        <dbReference type="Proteomes" id="UP001558474"/>
    </source>
</evidence>
<keyword evidence="2" id="KW-1185">Reference proteome</keyword>
<protein>
    <submittedName>
        <fullName evidence="1">Uncharacterized protein</fullName>
    </submittedName>
</protein>
<dbReference type="EMBL" id="JBDLOU010000003">
    <property type="protein sequence ID" value="MEX3736948.1"/>
    <property type="molecule type" value="Genomic_DNA"/>
</dbReference>
<organism evidence="1 2">
    <name type="scientific">Mycolicibacterium porcinum</name>
    <dbReference type="NCBI Taxonomy" id="39693"/>
    <lineage>
        <taxon>Bacteria</taxon>
        <taxon>Bacillati</taxon>
        <taxon>Actinomycetota</taxon>
        <taxon>Actinomycetes</taxon>
        <taxon>Mycobacteriales</taxon>
        <taxon>Mycobacteriaceae</taxon>
        <taxon>Mycolicibacterium</taxon>
    </lineage>
</organism>
<dbReference type="Proteomes" id="UP001558474">
    <property type="component" value="Unassembled WGS sequence"/>
</dbReference>
<dbReference type="RefSeq" id="WP_368572272.1">
    <property type="nucleotide sequence ID" value="NZ_JBDLOU010000003.1"/>
</dbReference>
<proteinExistence type="predicted"/>
<reference evidence="1 2" key="1">
    <citation type="submission" date="2024-04" db="EMBL/GenBank/DDBJ databases">
        <title>Genomic Markers of Mycobacteria.</title>
        <authorList>
            <person name="Soliman M.S."/>
            <person name="Elkholy A."/>
            <person name="Soliman N.S."/>
            <person name="Abbas A."/>
            <person name="Khayrat S."/>
            <person name="Shawky S."/>
        </authorList>
    </citation>
    <scope>NUCLEOTIDE SEQUENCE [LARGE SCALE GENOMIC DNA]</scope>
    <source>
        <strain evidence="1 2">Egy-CU-AM5</strain>
    </source>
</reference>
<sequence>MSDPDDETFDEDAYEANFGIACEALAELAEARWRLTGRGDDFRTSVITTVDALDLATPLPENEVRARATAEGMLDALLLEWVDMPDARSEVPSRLYAEVRRAMRRAAKVEPANKPVHPIPEGASYAEWLDDLRELHFRPARDALAAEAAWLWKPTFDWTDAVDAEWRDADAGDFINAVAEVVEGLDLARPLLLRDIHALATRPEVLKALVKRWMTYESFLESVPPEALWLAFVDDLDPEVLEHFTVDGEPVKRLLAVTLAGNPYADRYAELTD</sequence>
<comment type="caution">
    <text evidence="1">The sequence shown here is derived from an EMBL/GenBank/DDBJ whole genome shotgun (WGS) entry which is preliminary data.</text>
</comment>